<dbReference type="Proteomes" id="UP000281553">
    <property type="component" value="Unassembled WGS sequence"/>
</dbReference>
<name>A0A3P7L3M2_DIBLA</name>
<dbReference type="AlphaFoldDB" id="A0A3P7L3M2"/>
<gene>
    <name evidence="1" type="ORF">DILT_LOCUS7065</name>
</gene>
<dbReference type="EMBL" id="UYRU01051021">
    <property type="protein sequence ID" value="VDN11234.1"/>
    <property type="molecule type" value="Genomic_DNA"/>
</dbReference>
<keyword evidence="2" id="KW-1185">Reference proteome</keyword>
<reference evidence="1 2" key="1">
    <citation type="submission" date="2018-11" db="EMBL/GenBank/DDBJ databases">
        <authorList>
            <consortium name="Pathogen Informatics"/>
        </authorList>
    </citation>
    <scope>NUCLEOTIDE SEQUENCE [LARGE SCALE GENOMIC DNA]</scope>
</reference>
<evidence type="ECO:0000313" key="2">
    <source>
        <dbReference type="Proteomes" id="UP000281553"/>
    </source>
</evidence>
<proteinExistence type="predicted"/>
<organism evidence="1 2">
    <name type="scientific">Dibothriocephalus latus</name>
    <name type="common">Fish tapeworm</name>
    <name type="synonym">Diphyllobothrium latum</name>
    <dbReference type="NCBI Taxonomy" id="60516"/>
    <lineage>
        <taxon>Eukaryota</taxon>
        <taxon>Metazoa</taxon>
        <taxon>Spiralia</taxon>
        <taxon>Lophotrochozoa</taxon>
        <taxon>Platyhelminthes</taxon>
        <taxon>Cestoda</taxon>
        <taxon>Eucestoda</taxon>
        <taxon>Diphyllobothriidea</taxon>
        <taxon>Diphyllobothriidae</taxon>
        <taxon>Dibothriocephalus</taxon>
    </lineage>
</organism>
<accession>A0A3P7L3M2</accession>
<sequence length="104" mass="11585">YVSEDESATDFETSGEEAYCPSDRVVFYFSLVHYPYLVAAPSQLQLPQPGVDTEGSGSFQDFWGCDHLISQLDYSVELAGIKVIQLPSLAGVEDLDLWSIQVFR</sequence>
<feature type="non-terminal residue" evidence="1">
    <location>
        <position position="1"/>
    </location>
</feature>
<protein>
    <submittedName>
        <fullName evidence="1">Uncharacterized protein</fullName>
    </submittedName>
</protein>
<evidence type="ECO:0000313" key="1">
    <source>
        <dbReference type="EMBL" id="VDN11234.1"/>
    </source>
</evidence>